<dbReference type="InterPro" id="IPR037062">
    <property type="entry name" value="Malic_N_dom_sf"/>
</dbReference>
<evidence type="ECO:0000256" key="7">
    <source>
        <dbReference type="ARBA" id="ARBA00023268"/>
    </source>
</evidence>
<evidence type="ECO:0000256" key="3">
    <source>
        <dbReference type="ARBA" id="ARBA00007686"/>
    </source>
</evidence>
<dbReference type="InterPro" id="IPR042112">
    <property type="entry name" value="P_AcTrfase_dom2"/>
</dbReference>
<evidence type="ECO:0000256" key="5">
    <source>
        <dbReference type="ARBA" id="ARBA00022723"/>
    </source>
</evidence>
<dbReference type="Pfam" id="PF00390">
    <property type="entry name" value="malic"/>
    <property type="match status" value="1"/>
</dbReference>
<dbReference type="InterPro" id="IPR042113">
    <property type="entry name" value="P_AcTrfase_dom1"/>
</dbReference>
<organism evidence="10 11">
    <name type="scientific">Hoeflea poritis</name>
    <dbReference type="NCBI Taxonomy" id="2993659"/>
    <lineage>
        <taxon>Bacteria</taxon>
        <taxon>Pseudomonadati</taxon>
        <taxon>Pseudomonadota</taxon>
        <taxon>Alphaproteobacteria</taxon>
        <taxon>Hyphomicrobiales</taxon>
        <taxon>Rhizobiaceae</taxon>
        <taxon>Hoeflea</taxon>
    </lineage>
</organism>
<keyword evidence="11" id="KW-1185">Reference proteome</keyword>
<reference evidence="10" key="1">
    <citation type="submission" date="2022-11" db="EMBL/GenBank/DDBJ databases">
        <title>Hoeflea poritis sp. nov., isolated from scleractinian coral Porites lutea.</title>
        <authorList>
            <person name="Zhang G."/>
            <person name="Wei Q."/>
            <person name="Cai L."/>
        </authorList>
    </citation>
    <scope>NUCLEOTIDE SEQUENCE</scope>
    <source>
        <strain evidence="10">E7-10</strain>
    </source>
</reference>
<keyword evidence="6" id="KW-0560">Oxidoreductase</keyword>
<dbReference type="EMBL" id="JAPJZH010000020">
    <property type="protein sequence ID" value="MDA4848273.1"/>
    <property type="molecule type" value="Genomic_DNA"/>
</dbReference>
<evidence type="ECO:0000313" key="11">
    <source>
        <dbReference type="Proteomes" id="UP001148313"/>
    </source>
</evidence>
<dbReference type="SUPFAM" id="SSF53223">
    <property type="entry name" value="Aminoacid dehydrogenase-like, N-terminal domain"/>
    <property type="match status" value="1"/>
</dbReference>
<evidence type="ECO:0000256" key="1">
    <source>
        <dbReference type="ARBA" id="ARBA00001936"/>
    </source>
</evidence>
<dbReference type="PIRSF" id="PIRSF036684">
    <property type="entry name" value="ME_PTA"/>
    <property type="match status" value="1"/>
</dbReference>
<dbReference type="InterPro" id="IPR012188">
    <property type="entry name" value="ME_PTA"/>
</dbReference>
<dbReference type="Gene3D" id="3.40.50.10950">
    <property type="match status" value="1"/>
</dbReference>
<proteinExistence type="inferred from homology"/>
<evidence type="ECO:0000256" key="6">
    <source>
        <dbReference type="ARBA" id="ARBA00023002"/>
    </source>
</evidence>
<feature type="domain" description="Malic enzyme N-terminal" evidence="9">
    <location>
        <begin position="29"/>
        <end position="162"/>
    </location>
</feature>
<comment type="cofactor">
    <cofactor evidence="2">
        <name>Mg(2+)</name>
        <dbReference type="ChEBI" id="CHEBI:18420"/>
    </cofactor>
</comment>
<dbReference type="InterPro" id="IPR036291">
    <property type="entry name" value="NAD(P)-bd_dom_sf"/>
</dbReference>
<dbReference type="InterPro" id="IPR051674">
    <property type="entry name" value="Malate_Decarboxylase"/>
</dbReference>
<evidence type="ECO:0000256" key="2">
    <source>
        <dbReference type="ARBA" id="ARBA00001946"/>
    </source>
</evidence>
<sequence>MNTKNGSSGNADHSDLDESALFFHQHPRPGKLEIQATKPLGNQRDLALAYSPGVAAPCLAIKNEPHTAADYTARGNLVAVISNGTAVLGLGAIGPLASKPVMEGKAVLFKKFAGIDVFDIEIDSNEVDHMVSVISALEPTFGGINLEDIKAPECFEVEARLREKMNIPVFHDDQHGTAIIVAAAIINGLELAGKKLPDAKIVTSGAGAAALACLNLLVELGARHENIWVHDIEGLVYRGRTVLMDPWKDNYAQPSDKRRLDESIVDADVFLGLSAANVLKPEMLVQMADKPLIMALANPVPEIMPEDARKARPDAMICTGRSDFANQVNNVLCFPFIFRGALDCGARTINEEMKMAAVRAIADLAREEVSDVAAKAYSGETPVFGPDYLIPSPFDPRLILRIAPAVAKAAAESGVATRPIEDMDAYLDVLNRFVFKSGLIMKPLFAAAKTAQKKRVIFAEGEDERVLRATQVLTEEDIAQPILIGRPEIIETRLQRFGLKIRPGKDFQITNPQDDPRYRDYVDLYFSLVGRQGINPEAARTIVRTNATVIGALAVRRGDADAMICGVEGRYAKHLRDVDQVIGRREGVQDFSALSLLISQRGATFFTDTYVSLDPSAEELAETTLMAAREIRRFGIKPRAALVSHSNFGSRESGSASKMRRAIQLIREMDPDLEADGEMHGDSAISEALRQRVMPNSALTGEANLLVFPTLDAANITLGVVKTMTDALHVGPILLGGAKPAHILSPSVTSRGVVNMATLAVVEASVPE</sequence>
<protein>
    <submittedName>
        <fullName evidence="10">NADP-dependent malic enzyme</fullName>
    </submittedName>
</protein>
<evidence type="ECO:0000259" key="8">
    <source>
        <dbReference type="SMART" id="SM00919"/>
    </source>
</evidence>
<evidence type="ECO:0000256" key="4">
    <source>
        <dbReference type="ARBA" id="ARBA00008756"/>
    </source>
</evidence>
<comment type="similarity">
    <text evidence="4">In the C-terminal section; belongs to the phosphate acetyltransferase and butyryltransferase family.</text>
</comment>
<evidence type="ECO:0000313" key="10">
    <source>
        <dbReference type="EMBL" id="MDA4848273.1"/>
    </source>
</evidence>
<dbReference type="RefSeq" id="WP_271092126.1">
    <property type="nucleotide sequence ID" value="NZ_JAPJZH010000020.1"/>
</dbReference>
<dbReference type="PROSITE" id="PS00331">
    <property type="entry name" value="MALIC_ENZYMES"/>
    <property type="match status" value="1"/>
</dbReference>
<dbReference type="Proteomes" id="UP001148313">
    <property type="component" value="Unassembled WGS sequence"/>
</dbReference>
<dbReference type="InterPro" id="IPR012301">
    <property type="entry name" value="Malic_N_dom"/>
</dbReference>
<dbReference type="Pfam" id="PF03949">
    <property type="entry name" value="Malic_M"/>
    <property type="match status" value="1"/>
</dbReference>
<comment type="caution">
    <text evidence="10">The sequence shown here is derived from an EMBL/GenBank/DDBJ whole genome shotgun (WGS) entry which is preliminary data.</text>
</comment>
<dbReference type="SUPFAM" id="SSF53659">
    <property type="entry name" value="Isocitrate/Isopropylmalate dehydrogenase-like"/>
    <property type="match status" value="1"/>
</dbReference>
<dbReference type="InterPro" id="IPR002505">
    <property type="entry name" value="PTA_PTB"/>
</dbReference>
<feature type="domain" description="Malic enzyme NAD-binding" evidence="8">
    <location>
        <begin position="174"/>
        <end position="411"/>
    </location>
</feature>
<comment type="similarity">
    <text evidence="3">In the N-terminal section; belongs to the malic enzymes family.</text>
</comment>
<dbReference type="Pfam" id="PF01515">
    <property type="entry name" value="PTA_PTB"/>
    <property type="match status" value="1"/>
</dbReference>
<keyword evidence="7" id="KW-0511">Multifunctional enzyme</keyword>
<dbReference type="InterPro" id="IPR015884">
    <property type="entry name" value="Malic_enzyme_CS"/>
</dbReference>
<accession>A0ABT4VW87</accession>
<dbReference type="Gene3D" id="3.40.50.720">
    <property type="entry name" value="NAD(P)-binding Rossmann-like Domain"/>
    <property type="match status" value="1"/>
</dbReference>
<dbReference type="PANTHER" id="PTHR43237:SF4">
    <property type="entry name" value="NADP-DEPENDENT MALIC ENZYME"/>
    <property type="match status" value="1"/>
</dbReference>
<dbReference type="SMART" id="SM00919">
    <property type="entry name" value="Malic_M"/>
    <property type="match status" value="1"/>
</dbReference>
<gene>
    <name evidence="10" type="ORF">OOZ53_23145</name>
</gene>
<dbReference type="InterPro" id="IPR012302">
    <property type="entry name" value="Malic_NAD-bd"/>
</dbReference>
<dbReference type="CDD" id="cd05311">
    <property type="entry name" value="NAD_bind_2_malic_enz"/>
    <property type="match status" value="1"/>
</dbReference>
<dbReference type="SUPFAM" id="SSF51735">
    <property type="entry name" value="NAD(P)-binding Rossmann-fold domains"/>
    <property type="match status" value="1"/>
</dbReference>
<keyword evidence="5" id="KW-0479">Metal-binding</keyword>
<name>A0ABT4VW87_9HYPH</name>
<dbReference type="Gene3D" id="3.40.50.10750">
    <property type="entry name" value="Isocitrate/Isopropylmalate dehydrogenase-like"/>
    <property type="match status" value="1"/>
</dbReference>
<evidence type="ECO:0000259" key="9">
    <source>
        <dbReference type="SMART" id="SM01274"/>
    </source>
</evidence>
<dbReference type="PANTHER" id="PTHR43237">
    <property type="entry name" value="NADP-DEPENDENT MALIC ENZYME"/>
    <property type="match status" value="1"/>
</dbReference>
<dbReference type="Gene3D" id="3.40.50.10380">
    <property type="entry name" value="Malic enzyme, N-terminal domain"/>
    <property type="match status" value="1"/>
</dbReference>
<comment type="cofactor">
    <cofactor evidence="1">
        <name>Mn(2+)</name>
        <dbReference type="ChEBI" id="CHEBI:29035"/>
    </cofactor>
</comment>
<dbReference type="InterPro" id="IPR045213">
    <property type="entry name" value="Malic_NAD-bd_bact_type"/>
</dbReference>
<dbReference type="InterPro" id="IPR046346">
    <property type="entry name" value="Aminoacid_DH-like_N_sf"/>
</dbReference>
<dbReference type="SMART" id="SM01274">
    <property type="entry name" value="malic"/>
    <property type="match status" value="1"/>
</dbReference>